<dbReference type="FunFam" id="1.20.58.70:FF:000008">
    <property type="entry name" value="Syntaxin family protein"/>
    <property type="match status" value="1"/>
</dbReference>
<dbReference type="GO" id="GO:0005484">
    <property type="term" value="F:SNAP receptor activity"/>
    <property type="evidence" value="ECO:0007669"/>
    <property type="project" value="InterPro"/>
</dbReference>
<dbReference type="SMART" id="SM00397">
    <property type="entry name" value="t_SNARE"/>
    <property type="match status" value="1"/>
</dbReference>
<dbReference type="CDD" id="cd15849">
    <property type="entry name" value="SNARE_Sso1"/>
    <property type="match status" value="1"/>
</dbReference>
<evidence type="ECO:0000256" key="6">
    <source>
        <dbReference type="ARBA" id="ARBA00023136"/>
    </source>
</evidence>
<name>A0AAV5RPF7_STABA</name>
<feature type="region of interest" description="Disordered" evidence="9">
    <location>
        <begin position="1"/>
        <end position="28"/>
    </location>
</feature>
<dbReference type="Proteomes" id="UP001362899">
    <property type="component" value="Unassembled WGS sequence"/>
</dbReference>
<evidence type="ECO:0000313" key="13">
    <source>
        <dbReference type="Proteomes" id="UP001362899"/>
    </source>
</evidence>
<proteinExistence type="inferred from homology"/>
<feature type="transmembrane region" description="Helical" evidence="10">
    <location>
        <begin position="316"/>
        <end position="337"/>
    </location>
</feature>
<protein>
    <recommendedName>
        <fullName evidence="11">t-SNARE coiled-coil homology domain-containing protein</fullName>
    </recommendedName>
</protein>
<evidence type="ECO:0000256" key="5">
    <source>
        <dbReference type="ARBA" id="ARBA00023054"/>
    </source>
</evidence>
<feature type="domain" description="T-SNARE coiled-coil homology" evidence="11">
    <location>
        <begin position="242"/>
        <end position="304"/>
    </location>
</feature>
<dbReference type="GO" id="GO:0012505">
    <property type="term" value="C:endomembrane system"/>
    <property type="evidence" value="ECO:0007669"/>
    <property type="project" value="TreeGrafter"/>
</dbReference>
<dbReference type="GO" id="GO:0006886">
    <property type="term" value="P:intracellular protein transport"/>
    <property type="evidence" value="ECO:0007669"/>
    <property type="project" value="InterPro"/>
</dbReference>
<dbReference type="GO" id="GO:0006887">
    <property type="term" value="P:exocytosis"/>
    <property type="evidence" value="ECO:0007669"/>
    <property type="project" value="TreeGrafter"/>
</dbReference>
<dbReference type="InterPro" id="IPR010989">
    <property type="entry name" value="SNARE"/>
</dbReference>
<evidence type="ECO:0000256" key="8">
    <source>
        <dbReference type="SAM" id="Coils"/>
    </source>
</evidence>
<evidence type="ECO:0000256" key="3">
    <source>
        <dbReference type="ARBA" id="ARBA00022692"/>
    </source>
</evidence>
<dbReference type="GO" id="GO:0000149">
    <property type="term" value="F:SNARE binding"/>
    <property type="evidence" value="ECO:0007669"/>
    <property type="project" value="TreeGrafter"/>
</dbReference>
<dbReference type="InterPro" id="IPR006011">
    <property type="entry name" value="Syntaxin_N"/>
</dbReference>
<keyword evidence="5 8" id="KW-0175">Coiled coil</keyword>
<sequence length="343" mass="39575">MSYDDRGYNPYSNPYSERQAEPADEFAATSYDQYGNSNSNVNRVPQTTTNRDSLNFGSYNQVAQTQAQTQTQVQPTDAYELEDQTNYAFFGEVDDIKRNLVQYEDNIERIESLHKRSLAESNVENETAIQRQIDTLQSETRGLAETLKTRIKKLESTSQRDATKNAQTQNLKSQFMNLIQKFQASEAAFRQRYRDALERQYRIVDPDATEAQVMQAVEDDQNQVFSQALMQSNRRGEARAALSEVQSRHREIQKIESTLTELAQLFHDMEIMVAEQDQQVTNIEQNVYHAQNDIEKGVDNQFAAIKKARAWRKKKWCCFILIAVVILFCALFFGIYFGGGYNH</sequence>
<dbReference type="GO" id="GO:0031201">
    <property type="term" value="C:SNARE complex"/>
    <property type="evidence" value="ECO:0007669"/>
    <property type="project" value="TreeGrafter"/>
</dbReference>
<dbReference type="Gene3D" id="1.20.58.70">
    <property type="match status" value="1"/>
</dbReference>
<feature type="coiled-coil region" evidence="8">
    <location>
        <begin position="93"/>
        <end position="120"/>
    </location>
</feature>
<comment type="subcellular location">
    <subcellularLocation>
        <location evidence="1">Membrane</location>
        <topology evidence="1">Single-pass type IV membrane protein</topology>
    </subcellularLocation>
</comment>
<dbReference type="GO" id="GO:0006906">
    <property type="term" value="P:vesicle fusion"/>
    <property type="evidence" value="ECO:0007669"/>
    <property type="project" value="TreeGrafter"/>
</dbReference>
<evidence type="ECO:0000256" key="4">
    <source>
        <dbReference type="ARBA" id="ARBA00022989"/>
    </source>
</evidence>
<evidence type="ECO:0000256" key="1">
    <source>
        <dbReference type="ARBA" id="ARBA00004211"/>
    </source>
</evidence>
<keyword evidence="3 10" id="KW-0812">Transmembrane</keyword>
<accession>A0AAV5RPF7</accession>
<keyword evidence="4 10" id="KW-1133">Transmembrane helix</keyword>
<evidence type="ECO:0000256" key="7">
    <source>
        <dbReference type="RuleBase" id="RU003858"/>
    </source>
</evidence>
<dbReference type="PROSITE" id="PS00914">
    <property type="entry name" value="SYNTAXIN"/>
    <property type="match status" value="1"/>
</dbReference>
<reference evidence="12 13" key="1">
    <citation type="journal article" date="2023" name="Elife">
        <title>Identification of key yeast species and microbe-microbe interactions impacting larval growth of Drosophila in the wild.</title>
        <authorList>
            <person name="Mure A."/>
            <person name="Sugiura Y."/>
            <person name="Maeda R."/>
            <person name="Honda K."/>
            <person name="Sakurai N."/>
            <person name="Takahashi Y."/>
            <person name="Watada M."/>
            <person name="Katoh T."/>
            <person name="Gotoh A."/>
            <person name="Gotoh Y."/>
            <person name="Taniguchi I."/>
            <person name="Nakamura K."/>
            <person name="Hayashi T."/>
            <person name="Katayama T."/>
            <person name="Uemura T."/>
            <person name="Hattori Y."/>
        </authorList>
    </citation>
    <scope>NUCLEOTIDE SEQUENCE [LARGE SCALE GENOMIC DNA]</scope>
    <source>
        <strain evidence="12 13">SB-73</strain>
    </source>
</reference>
<dbReference type="SUPFAM" id="SSF47661">
    <property type="entry name" value="t-snare proteins"/>
    <property type="match status" value="1"/>
</dbReference>
<dbReference type="AlphaFoldDB" id="A0AAV5RPF7"/>
<dbReference type="PANTHER" id="PTHR19957:SF307">
    <property type="entry name" value="PROTEIN SSO1-RELATED"/>
    <property type="match status" value="1"/>
</dbReference>
<gene>
    <name evidence="12" type="ORF">DASB73_040260</name>
</gene>
<dbReference type="InterPro" id="IPR045242">
    <property type="entry name" value="Syntaxin"/>
</dbReference>
<dbReference type="GO" id="GO:0005886">
    <property type="term" value="C:plasma membrane"/>
    <property type="evidence" value="ECO:0007669"/>
    <property type="project" value="TreeGrafter"/>
</dbReference>
<evidence type="ECO:0000256" key="9">
    <source>
        <dbReference type="SAM" id="MobiDB-lite"/>
    </source>
</evidence>
<dbReference type="EMBL" id="BTGC01000008">
    <property type="protein sequence ID" value="GMM53063.1"/>
    <property type="molecule type" value="Genomic_DNA"/>
</dbReference>
<dbReference type="SMART" id="SM00503">
    <property type="entry name" value="SynN"/>
    <property type="match status" value="1"/>
</dbReference>
<dbReference type="InterPro" id="IPR000727">
    <property type="entry name" value="T_SNARE_dom"/>
</dbReference>
<comment type="caution">
    <text evidence="12">The sequence shown here is derived from an EMBL/GenBank/DDBJ whole genome shotgun (WGS) entry which is preliminary data.</text>
</comment>
<dbReference type="Pfam" id="PF00804">
    <property type="entry name" value="Syntaxin"/>
    <property type="match status" value="1"/>
</dbReference>
<evidence type="ECO:0000256" key="10">
    <source>
        <dbReference type="SAM" id="Phobius"/>
    </source>
</evidence>
<evidence type="ECO:0000313" key="12">
    <source>
        <dbReference type="EMBL" id="GMM53063.1"/>
    </source>
</evidence>
<dbReference type="Pfam" id="PF05739">
    <property type="entry name" value="SNARE"/>
    <property type="match status" value="1"/>
</dbReference>
<organism evidence="12 13">
    <name type="scientific">Starmerella bacillaris</name>
    <name type="common">Yeast</name>
    <name type="synonym">Candida zemplinina</name>
    <dbReference type="NCBI Taxonomy" id="1247836"/>
    <lineage>
        <taxon>Eukaryota</taxon>
        <taxon>Fungi</taxon>
        <taxon>Dikarya</taxon>
        <taxon>Ascomycota</taxon>
        <taxon>Saccharomycotina</taxon>
        <taxon>Dipodascomycetes</taxon>
        <taxon>Dipodascales</taxon>
        <taxon>Trichomonascaceae</taxon>
        <taxon>Starmerella</taxon>
    </lineage>
</organism>
<keyword evidence="13" id="KW-1185">Reference proteome</keyword>
<dbReference type="InterPro" id="IPR006012">
    <property type="entry name" value="Syntaxin/epimorphin_CS"/>
</dbReference>
<evidence type="ECO:0000259" key="11">
    <source>
        <dbReference type="PROSITE" id="PS50192"/>
    </source>
</evidence>
<dbReference type="GO" id="GO:0048278">
    <property type="term" value="P:vesicle docking"/>
    <property type="evidence" value="ECO:0007669"/>
    <property type="project" value="TreeGrafter"/>
</dbReference>
<dbReference type="PROSITE" id="PS50192">
    <property type="entry name" value="T_SNARE"/>
    <property type="match status" value="1"/>
</dbReference>
<dbReference type="PANTHER" id="PTHR19957">
    <property type="entry name" value="SYNTAXIN"/>
    <property type="match status" value="1"/>
</dbReference>
<comment type="similarity">
    <text evidence="2 7">Belongs to the syntaxin family.</text>
</comment>
<keyword evidence="6 10" id="KW-0472">Membrane</keyword>
<evidence type="ECO:0000256" key="2">
    <source>
        <dbReference type="ARBA" id="ARBA00009063"/>
    </source>
</evidence>